<protein>
    <submittedName>
        <fullName evidence="1">Uncharacterized protein</fullName>
    </submittedName>
</protein>
<proteinExistence type="predicted"/>
<evidence type="ECO:0000313" key="1">
    <source>
        <dbReference type="EMBL" id="SVC76190.1"/>
    </source>
</evidence>
<accession>A0A382PTS0</accession>
<dbReference type="AlphaFoldDB" id="A0A382PTS0"/>
<sequence>MKNYKILSFGLGIYLILLFASSVSAQGYNENEELVVVPPPMKFETASAHYAYLLEQAGGGTQHTAATIPQWPGLWDTAGNTIGKTFLLDPEAILDVDDEQKGGRVRTGILTPPYEQAFQERRQEMREAGQQKYDRLTHCESPGYPRFLLEPYTREFINLPHQSWQLNDLMNENRRIYIDQEHINVYGTHSWLGDSIGFWDGDRLIANTVDILPVDYFRGLPLTSNQFESVEVWEMKTFEDGSQRLEVQVTFYDEHSLTEPIHAVYAYKPATVLMEIGSRIRQ</sequence>
<name>A0A382PTS0_9ZZZZ</name>
<organism evidence="1">
    <name type="scientific">marine metagenome</name>
    <dbReference type="NCBI Taxonomy" id="408172"/>
    <lineage>
        <taxon>unclassified sequences</taxon>
        <taxon>metagenomes</taxon>
        <taxon>ecological metagenomes</taxon>
    </lineage>
</organism>
<dbReference type="EMBL" id="UINC01109396">
    <property type="protein sequence ID" value="SVC76190.1"/>
    <property type="molecule type" value="Genomic_DNA"/>
</dbReference>
<feature type="non-terminal residue" evidence="1">
    <location>
        <position position="282"/>
    </location>
</feature>
<reference evidence="1" key="1">
    <citation type="submission" date="2018-05" db="EMBL/GenBank/DDBJ databases">
        <authorList>
            <person name="Lanie J.A."/>
            <person name="Ng W.-L."/>
            <person name="Kazmierczak K.M."/>
            <person name="Andrzejewski T.M."/>
            <person name="Davidsen T.M."/>
            <person name="Wayne K.J."/>
            <person name="Tettelin H."/>
            <person name="Glass J.I."/>
            <person name="Rusch D."/>
            <person name="Podicherti R."/>
            <person name="Tsui H.-C.T."/>
            <person name="Winkler M.E."/>
        </authorList>
    </citation>
    <scope>NUCLEOTIDE SEQUENCE</scope>
</reference>
<gene>
    <name evidence="1" type="ORF">METZ01_LOCUS329044</name>
</gene>